<accession>A0A9P8LAM6</accession>
<name>A0A9P8LAM6_9PEZI</name>
<proteinExistence type="predicted"/>
<dbReference type="AlphaFoldDB" id="A0A9P8LAM6"/>
<evidence type="ECO:0000313" key="3">
    <source>
        <dbReference type="Proteomes" id="UP000750711"/>
    </source>
</evidence>
<feature type="region of interest" description="Disordered" evidence="1">
    <location>
        <begin position="1"/>
        <end position="26"/>
    </location>
</feature>
<dbReference type="EMBL" id="JAGHQM010000784">
    <property type="protein sequence ID" value="KAH0558640.1"/>
    <property type="molecule type" value="Genomic_DNA"/>
</dbReference>
<dbReference type="Proteomes" id="UP000750711">
    <property type="component" value="Unassembled WGS sequence"/>
</dbReference>
<comment type="caution">
    <text evidence="2">The sequence shown here is derived from an EMBL/GenBank/DDBJ whole genome shotgun (WGS) entry which is preliminary data.</text>
</comment>
<reference evidence="2" key="1">
    <citation type="submission" date="2021-03" db="EMBL/GenBank/DDBJ databases">
        <title>Comparative genomics and phylogenomic investigation of the class Geoglossomycetes provide insights into ecological specialization and systematics.</title>
        <authorList>
            <person name="Melie T."/>
            <person name="Pirro S."/>
            <person name="Miller A.N."/>
            <person name="Quandt A."/>
        </authorList>
    </citation>
    <scope>NUCLEOTIDE SEQUENCE</scope>
    <source>
        <strain evidence="2">CAQ_001_2017</strain>
    </source>
</reference>
<evidence type="ECO:0000313" key="2">
    <source>
        <dbReference type="EMBL" id="KAH0558640.1"/>
    </source>
</evidence>
<organism evidence="2 3">
    <name type="scientific">Trichoglossum hirsutum</name>
    <dbReference type="NCBI Taxonomy" id="265104"/>
    <lineage>
        <taxon>Eukaryota</taxon>
        <taxon>Fungi</taxon>
        <taxon>Dikarya</taxon>
        <taxon>Ascomycota</taxon>
        <taxon>Pezizomycotina</taxon>
        <taxon>Geoglossomycetes</taxon>
        <taxon>Geoglossales</taxon>
        <taxon>Geoglossaceae</taxon>
        <taxon>Trichoglossum</taxon>
    </lineage>
</organism>
<evidence type="ECO:0000256" key="1">
    <source>
        <dbReference type="SAM" id="MobiDB-lite"/>
    </source>
</evidence>
<sequence>MALPNQVEAASSDDGSIKPPQNEQSEPKMKHNFIHLVRLSSDSLQQVLEDLKCHDEFAYQDEREGLIIHPVSFLGCLLKTFSGQDDKVLYEKAKKLMQLESQISTEPISGLGGVSIELNRLRSDLPKLRTFADFAFSLTKDLEDAVVVSRDDFVLKLADFPTDDTEWEHLNDSLCRTKDDLRKVRKYCQSRKLDIECMQHSIEMDFSVISNLTALSNIEWNKRVAQATRHDSSAMKVVAVLGLVFLPGTFISEWKELKDEEKGSTWRRLFQRKKLADEERVGRCQSSCGVSVVPRQVGVRGCGAGELKQD</sequence>
<protein>
    <submittedName>
        <fullName evidence="2">Uncharacterized protein</fullName>
    </submittedName>
</protein>
<gene>
    <name evidence="2" type="ORF">GP486_004707</name>
</gene>
<keyword evidence="3" id="KW-1185">Reference proteome</keyword>